<evidence type="ECO:0000313" key="3">
    <source>
        <dbReference type="Proteomes" id="UP000837857"/>
    </source>
</evidence>
<accession>A0ABN8HVC8</accession>
<sequence length="108" mass="12239">MKIHAIVFLVACFMLCECEHLIIGDSSNKDMVYHTAARFTAIPYKRRIENVFYSNPEQKKIKSILVYDNLHSDATASVTAGGIGYTFVNIRLKSEKGTRIDYDIGVYV</sequence>
<dbReference type="Pfam" id="PF15868">
    <property type="entry name" value="MBF2"/>
    <property type="match status" value="1"/>
</dbReference>
<proteinExistence type="predicted"/>
<feature type="non-terminal residue" evidence="2">
    <location>
        <position position="1"/>
    </location>
</feature>
<name>A0ABN8HVC8_9NEOP</name>
<gene>
    <name evidence="2" type="ORF">IPOD504_LOCUS2686</name>
</gene>
<feature type="chain" id="PRO_5045980333" evidence="1">
    <location>
        <begin position="19"/>
        <end position="108"/>
    </location>
</feature>
<evidence type="ECO:0000313" key="2">
    <source>
        <dbReference type="EMBL" id="CAH2040622.1"/>
    </source>
</evidence>
<dbReference type="Proteomes" id="UP000837857">
    <property type="component" value="Chromosome 12"/>
</dbReference>
<dbReference type="InterPro" id="IPR031734">
    <property type="entry name" value="MBF2"/>
</dbReference>
<dbReference type="EMBL" id="OW152824">
    <property type="protein sequence ID" value="CAH2040622.1"/>
    <property type="molecule type" value="Genomic_DNA"/>
</dbReference>
<feature type="signal peptide" evidence="1">
    <location>
        <begin position="1"/>
        <end position="18"/>
    </location>
</feature>
<organism evidence="2 3">
    <name type="scientific">Iphiclides podalirius</name>
    <name type="common">scarce swallowtail</name>
    <dbReference type="NCBI Taxonomy" id="110791"/>
    <lineage>
        <taxon>Eukaryota</taxon>
        <taxon>Metazoa</taxon>
        <taxon>Ecdysozoa</taxon>
        <taxon>Arthropoda</taxon>
        <taxon>Hexapoda</taxon>
        <taxon>Insecta</taxon>
        <taxon>Pterygota</taxon>
        <taxon>Neoptera</taxon>
        <taxon>Endopterygota</taxon>
        <taxon>Lepidoptera</taxon>
        <taxon>Glossata</taxon>
        <taxon>Ditrysia</taxon>
        <taxon>Papilionoidea</taxon>
        <taxon>Papilionidae</taxon>
        <taxon>Papilioninae</taxon>
        <taxon>Iphiclides</taxon>
    </lineage>
</organism>
<protein>
    <submittedName>
        <fullName evidence="2">Uncharacterized protein</fullName>
    </submittedName>
</protein>
<reference evidence="2" key="1">
    <citation type="submission" date="2022-03" db="EMBL/GenBank/DDBJ databases">
        <authorList>
            <person name="Martin H S."/>
        </authorList>
    </citation>
    <scope>NUCLEOTIDE SEQUENCE</scope>
</reference>
<keyword evidence="3" id="KW-1185">Reference proteome</keyword>
<evidence type="ECO:0000256" key="1">
    <source>
        <dbReference type="SAM" id="SignalP"/>
    </source>
</evidence>
<keyword evidence="1" id="KW-0732">Signal</keyword>